<keyword evidence="5" id="KW-0804">Transcription</keyword>
<dbReference type="SUPFAM" id="SSF52172">
    <property type="entry name" value="CheY-like"/>
    <property type="match status" value="1"/>
</dbReference>
<keyword evidence="10" id="KW-1185">Reference proteome</keyword>
<keyword evidence="3" id="KW-0805">Transcription regulation</keyword>
<dbReference type="PRINTS" id="PR00038">
    <property type="entry name" value="HTHLUXR"/>
</dbReference>
<keyword evidence="1 6" id="KW-0597">Phosphoprotein</keyword>
<dbReference type="InterPro" id="IPR001789">
    <property type="entry name" value="Sig_transdc_resp-reg_receiver"/>
</dbReference>
<evidence type="ECO:0000256" key="3">
    <source>
        <dbReference type="ARBA" id="ARBA00023015"/>
    </source>
</evidence>
<comment type="caution">
    <text evidence="9">The sequence shown here is derived from an EMBL/GenBank/DDBJ whole genome shotgun (WGS) entry which is preliminary data.</text>
</comment>
<feature type="domain" description="HTH luxR-type" evidence="7">
    <location>
        <begin position="136"/>
        <end position="201"/>
    </location>
</feature>
<evidence type="ECO:0000313" key="9">
    <source>
        <dbReference type="EMBL" id="REF88828.1"/>
    </source>
</evidence>
<evidence type="ECO:0000256" key="2">
    <source>
        <dbReference type="ARBA" id="ARBA00023012"/>
    </source>
</evidence>
<dbReference type="GO" id="GO:0003677">
    <property type="term" value="F:DNA binding"/>
    <property type="evidence" value="ECO:0007669"/>
    <property type="project" value="UniProtKB-KW"/>
</dbReference>
<dbReference type="SUPFAM" id="SSF46894">
    <property type="entry name" value="C-terminal effector domain of the bipartite response regulators"/>
    <property type="match status" value="1"/>
</dbReference>
<name>A0A3D9Z3G9_9HYPH</name>
<dbReference type="InterPro" id="IPR000792">
    <property type="entry name" value="Tscrpt_reg_LuxR_C"/>
</dbReference>
<evidence type="ECO:0000256" key="4">
    <source>
        <dbReference type="ARBA" id="ARBA00023125"/>
    </source>
</evidence>
<evidence type="ECO:0000259" key="8">
    <source>
        <dbReference type="PROSITE" id="PS50110"/>
    </source>
</evidence>
<dbReference type="PANTHER" id="PTHR44688:SF16">
    <property type="entry name" value="DNA-BINDING TRANSCRIPTIONAL ACTIVATOR DEVR_DOSR"/>
    <property type="match status" value="1"/>
</dbReference>
<sequence length="206" mass="22143">MPSNAVVHLIDDDGAVRHSLAFVLTAAGHAVRVYESGSAFLAALQTLQPGCIVSDVRMPGVDGLELLRKLRELGVDMPVIIITGHADVPLAVGAMKAGASDFIEKPFDDETLLRAIRIALESYEASSDRDAERAEIRGRLNSLTPREREVLDGLLAGYPNKTIAYDLKLSPRTVEVHRGNVMAKMGATSLSSLVRMALTAKVLPTD</sequence>
<dbReference type="OrthoDB" id="9782655at2"/>
<dbReference type="PANTHER" id="PTHR44688">
    <property type="entry name" value="DNA-BINDING TRANSCRIPTIONAL ACTIVATOR DEVR_DOSR"/>
    <property type="match status" value="1"/>
</dbReference>
<dbReference type="FunFam" id="3.40.50.2300:FF:000018">
    <property type="entry name" value="DNA-binding transcriptional regulator NtrC"/>
    <property type="match status" value="1"/>
</dbReference>
<keyword evidence="4" id="KW-0238">DNA-binding</keyword>
<dbReference type="NCBIfam" id="NF006900">
    <property type="entry name" value="PRK09390.1"/>
    <property type="match status" value="1"/>
</dbReference>
<dbReference type="InterPro" id="IPR036388">
    <property type="entry name" value="WH-like_DNA-bd_sf"/>
</dbReference>
<feature type="modified residue" description="4-aspartylphosphate" evidence="6">
    <location>
        <position position="55"/>
    </location>
</feature>
<proteinExistence type="predicted"/>
<dbReference type="GO" id="GO:0006355">
    <property type="term" value="P:regulation of DNA-templated transcription"/>
    <property type="evidence" value="ECO:0007669"/>
    <property type="project" value="InterPro"/>
</dbReference>
<dbReference type="RefSeq" id="WP_115834682.1">
    <property type="nucleotide sequence ID" value="NZ_CP025086.1"/>
</dbReference>
<dbReference type="PROSITE" id="PS50110">
    <property type="entry name" value="RESPONSE_REGULATORY"/>
    <property type="match status" value="1"/>
</dbReference>
<evidence type="ECO:0000259" key="7">
    <source>
        <dbReference type="PROSITE" id="PS50043"/>
    </source>
</evidence>
<gene>
    <name evidence="9" type="ORF">DES32_0036</name>
</gene>
<dbReference type="Pfam" id="PF00072">
    <property type="entry name" value="Response_reg"/>
    <property type="match status" value="1"/>
</dbReference>
<dbReference type="SMART" id="SM00448">
    <property type="entry name" value="REC"/>
    <property type="match status" value="1"/>
</dbReference>
<dbReference type="AlphaFoldDB" id="A0A3D9Z3G9"/>
<dbReference type="Gene3D" id="1.10.10.10">
    <property type="entry name" value="Winged helix-like DNA-binding domain superfamily/Winged helix DNA-binding domain"/>
    <property type="match status" value="1"/>
</dbReference>
<dbReference type="InterPro" id="IPR016032">
    <property type="entry name" value="Sig_transdc_resp-reg_C-effctor"/>
</dbReference>
<organism evidence="9 10">
    <name type="scientific">Methylovirgula ligni</name>
    <dbReference type="NCBI Taxonomy" id="569860"/>
    <lineage>
        <taxon>Bacteria</taxon>
        <taxon>Pseudomonadati</taxon>
        <taxon>Pseudomonadota</taxon>
        <taxon>Alphaproteobacteria</taxon>
        <taxon>Hyphomicrobiales</taxon>
        <taxon>Beijerinckiaceae</taxon>
        <taxon>Methylovirgula</taxon>
    </lineage>
</organism>
<dbReference type="Gene3D" id="3.40.50.2300">
    <property type="match status" value="1"/>
</dbReference>
<evidence type="ECO:0000313" key="10">
    <source>
        <dbReference type="Proteomes" id="UP000256900"/>
    </source>
</evidence>
<feature type="domain" description="Response regulatory" evidence="8">
    <location>
        <begin position="6"/>
        <end position="120"/>
    </location>
</feature>
<protein>
    <submittedName>
        <fullName evidence="9">LuxR family two component transcriptional regulator</fullName>
    </submittedName>
</protein>
<dbReference type="PROSITE" id="PS00622">
    <property type="entry name" value="HTH_LUXR_1"/>
    <property type="match status" value="1"/>
</dbReference>
<evidence type="ECO:0000256" key="5">
    <source>
        <dbReference type="ARBA" id="ARBA00023163"/>
    </source>
</evidence>
<dbReference type="Pfam" id="PF00196">
    <property type="entry name" value="GerE"/>
    <property type="match status" value="1"/>
</dbReference>
<evidence type="ECO:0000256" key="6">
    <source>
        <dbReference type="PROSITE-ProRule" id="PRU00169"/>
    </source>
</evidence>
<dbReference type="CDD" id="cd17537">
    <property type="entry name" value="REC_FixJ"/>
    <property type="match status" value="1"/>
</dbReference>
<evidence type="ECO:0000256" key="1">
    <source>
        <dbReference type="ARBA" id="ARBA00022553"/>
    </source>
</evidence>
<dbReference type="SMART" id="SM00421">
    <property type="entry name" value="HTH_LUXR"/>
    <property type="match status" value="1"/>
</dbReference>
<dbReference type="GO" id="GO:0000160">
    <property type="term" value="P:phosphorelay signal transduction system"/>
    <property type="evidence" value="ECO:0007669"/>
    <property type="project" value="UniProtKB-KW"/>
</dbReference>
<dbReference type="PROSITE" id="PS50043">
    <property type="entry name" value="HTH_LUXR_2"/>
    <property type="match status" value="1"/>
</dbReference>
<dbReference type="InterPro" id="IPR011006">
    <property type="entry name" value="CheY-like_superfamily"/>
</dbReference>
<dbReference type="CDD" id="cd06170">
    <property type="entry name" value="LuxR_C_like"/>
    <property type="match status" value="1"/>
</dbReference>
<dbReference type="Proteomes" id="UP000256900">
    <property type="component" value="Unassembled WGS sequence"/>
</dbReference>
<accession>A0A3D9Z3G9</accession>
<keyword evidence="2" id="KW-0902">Two-component regulatory system</keyword>
<dbReference type="EMBL" id="QUMO01000001">
    <property type="protein sequence ID" value="REF88828.1"/>
    <property type="molecule type" value="Genomic_DNA"/>
</dbReference>
<reference evidence="9 10" key="1">
    <citation type="submission" date="2018-08" db="EMBL/GenBank/DDBJ databases">
        <title>Genomic Encyclopedia of Type Strains, Phase IV (KMG-IV): sequencing the most valuable type-strain genomes for metagenomic binning, comparative biology and taxonomic classification.</title>
        <authorList>
            <person name="Goeker M."/>
        </authorList>
    </citation>
    <scope>NUCLEOTIDE SEQUENCE [LARGE SCALE GENOMIC DNA]</scope>
    <source>
        <strain evidence="9 10">BW863</strain>
    </source>
</reference>